<dbReference type="Proteomes" id="UP000186096">
    <property type="component" value="Unassembled WGS sequence"/>
</dbReference>
<name>A0A1N7GI72_9ACTN</name>
<sequence length="155" mass="16043">MRSPHEAVFQAVEPADDGANPDEFANVAATTYQATATRTGKLWTVTVPDLPGAAVKAQGATWRDAEINAAMCVADVLHAAPGTVALHVAPADPDAAAALEAVTAARVARAEAEQAERDAVRHAAQVLTGQGWTYRDAGGALRLSHQRVGQILADA</sequence>
<reference evidence="2" key="1">
    <citation type="submission" date="2017-01" db="EMBL/GenBank/DDBJ databases">
        <authorList>
            <person name="Varghese N."/>
            <person name="Submissions S."/>
        </authorList>
    </citation>
    <scope>NUCLEOTIDE SEQUENCE [LARGE SCALE GENOMIC DNA]</scope>
    <source>
        <strain evidence="2">ATCC 12950</strain>
    </source>
</reference>
<gene>
    <name evidence="1" type="ORF">SAMN05421833_12949</name>
</gene>
<protein>
    <submittedName>
        <fullName evidence="1">Uncharacterized protein</fullName>
    </submittedName>
</protein>
<evidence type="ECO:0000313" key="1">
    <source>
        <dbReference type="EMBL" id="SIS12277.1"/>
    </source>
</evidence>
<dbReference type="OrthoDB" id="3431131at2"/>
<keyword evidence="2" id="KW-1185">Reference proteome</keyword>
<evidence type="ECO:0000313" key="2">
    <source>
        <dbReference type="Proteomes" id="UP000186096"/>
    </source>
</evidence>
<dbReference type="SUPFAM" id="SSF143100">
    <property type="entry name" value="TTHA1013/TTHA0281-like"/>
    <property type="match status" value="1"/>
</dbReference>
<dbReference type="InterPro" id="IPR035069">
    <property type="entry name" value="TTHA1013/TTHA0281-like"/>
</dbReference>
<organism evidence="1 2">
    <name type="scientific">Microbispora rosea</name>
    <dbReference type="NCBI Taxonomy" id="58117"/>
    <lineage>
        <taxon>Bacteria</taxon>
        <taxon>Bacillati</taxon>
        <taxon>Actinomycetota</taxon>
        <taxon>Actinomycetes</taxon>
        <taxon>Streptosporangiales</taxon>
        <taxon>Streptosporangiaceae</taxon>
        <taxon>Microbispora</taxon>
    </lineage>
</organism>
<dbReference type="RefSeq" id="WP_076440585.1">
    <property type="nucleotide sequence ID" value="NZ_FTNI01000029.1"/>
</dbReference>
<dbReference type="AlphaFoldDB" id="A0A1N7GI72"/>
<accession>A0A1N7GI72</accession>
<dbReference type="STRING" id="58117.SAMN05421833_12949"/>
<proteinExistence type="predicted"/>
<dbReference type="EMBL" id="FTNI01000029">
    <property type="protein sequence ID" value="SIS12277.1"/>
    <property type="molecule type" value="Genomic_DNA"/>
</dbReference>